<evidence type="ECO:0000313" key="8">
    <source>
        <dbReference type="EMBL" id="KXS11655.1"/>
    </source>
</evidence>
<comment type="subunit">
    <text evidence="6">Homodimer.</text>
</comment>
<dbReference type="InterPro" id="IPR036291">
    <property type="entry name" value="NAD(P)-bd_dom_sf"/>
</dbReference>
<dbReference type="NCBIfam" id="TIGR01179">
    <property type="entry name" value="galE"/>
    <property type="match status" value="1"/>
</dbReference>
<dbReference type="InterPro" id="IPR005886">
    <property type="entry name" value="UDP_G4E"/>
</dbReference>
<comment type="catalytic activity">
    <reaction evidence="6">
        <text>UDP-alpha-D-glucose = UDP-alpha-D-galactose</text>
        <dbReference type="Rhea" id="RHEA:22168"/>
        <dbReference type="ChEBI" id="CHEBI:58885"/>
        <dbReference type="ChEBI" id="CHEBI:66914"/>
        <dbReference type="EC" id="5.1.3.2"/>
    </reaction>
</comment>
<evidence type="ECO:0000256" key="1">
    <source>
        <dbReference type="ARBA" id="ARBA00001911"/>
    </source>
</evidence>
<evidence type="ECO:0000256" key="3">
    <source>
        <dbReference type="ARBA" id="ARBA00023027"/>
    </source>
</evidence>
<dbReference type="OrthoDB" id="9402762at2759"/>
<dbReference type="InterPro" id="IPR001509">
    <property type="entry name" value="Epimerase_deHydtase"/>
</dbReference>
<dbReference type="EMBL" id="KQ965799">
    <property type="protein sequence ID" value="KXS11655.1"/>
    <property type="molecule type" value="Genomic_DNA"/>
</dbReference>
<dbReference type="UniPathway" id="UPA00214"/>
<evidence type="ECO:0000256" key="4">
    <source>
        <dbReference type="ARBA" id="ARBA00023235"/>
    </source>
</evidence>
<dbReference type="GO" id="GO:0003978">
    <property type="term" value="F:UDP-glucose 4-epimerase activity"/>
    <property type="evidence" value="ECO:0007669"/>
    <property type="project" value="UniProtKB-UniRule"/>
</dbReference>
<accession>A0A139A580</accession>
<comment type="cofactor">
    <cofactor evidence="1 6">
        <name>NAD(+)</name>
        <dbReference type="ChEBI" id="CHEBI:57540"/>
    </cofactor>
</comment>
<dbReference type="OMA" id="HADSVRW"/>
<evidence type="ECO:0000259" key="7">
    <source>
        <dbReference type="Pfam" id="PF01370"/>
    </source>
</evidence>
<name>A0A139A580_GONPJ</name>
<protein>
    <recommendedName>
        <fullName evidence="6">UDP-glucose 4-epimerase</fullName>
        <ecNumber evidence="6">5.1.3.2</ecNumber>
    </recommendedName>
</protein>
<dbReference type="PANTHER" id="PTHR43725">
    <property type="entry name" value="UDP-GLUCOSE 4-EPIMERASE"/>
    <property type="match status" value="1"/>
</dbReference>
<keyword evidence="9" id="KW-1185">Reference proteome</keyword>
<feature type="domain" description="NAD-dependent epimerase/dehydratase" evidence="7">
    <location>
        <begin position="3"/>
        <end position="253"/>
    </location>
</feature>
<keyword evidence="5 6" id="KW-0119">Carbohydrate metabolism</keyword>
<keyword evidence="3 6" id="KW-0520">NAD</keyword>
<dbReference type="PANTHER" id="PTHR43725:SF53">
    <property type="entry name" value="UDP-ARABINOSE 4-EPIMERASE 1"/>
    <property type="match status" value="1"/>
</dbReference>
<dbReference type="Gene3D" id="3.90.25.10">
    <property type="entry name" value="UDP-galactose 4-epimerase, domain 1"/>
    <property type="match status" value="1"/>
</dbReference>
<dbReference type="CDD" id="cd05247">
    <property type="entry name" value="UDP_G4E_1_SDR_e"/>
    <property type="match status" value="1"/>
</dbReference>
<comment type="pathway">
    <text evidence="6">Carbohydrate metabolism; galactose metabolism.</text>
</comment>
<dbReference type="AlphaFoldDB" id="A0A139A580"/>
<comment type="similarity">
    <text evidence="2 6">Belongs to the NAD(P)-dependent epimerase/dehydratase family.</text>
</comment>
<evidence type="ECO:0000256" key="6">
    <source>
        <dbReference type="RuleBase" id="RU366046"/>
    </source>
</evidence>
<dbReference type="GO" id="GO:0006012">
    <property type="term" value="P:galactose metabolic process"/>
    <property type="evidence" value="ECO:0007669"/>
    <property type="project" value="UniProtKB-UniPathway"/>
</dbReference>
<evidence type="ECO:0000256" key="2">
    <source>
        <dbReference type="ARBA" id="ARBA00007637"/>
    </source>
</evidence>
<evidence type="ECO:0000313" key="9">
    <source>
        <dbReference type="Proteomes" id="UP000070544"/>
    </source>
</evidence>
<dbReference type="Proteomes" id="UP000070544">
    <property type="component" value="Unassembled WGS sequence"/>
</dbReference>
<evidence type="ECO:0000256" key="5">
    <source>
        <dbReference type="ARBA" id="ARBA00023277"/>
    </source>
</evidence>
<dbReference type="EC" id="5.1.3.2" evidence="6"/>
<dbReference type="SUPFAM" id="SSF51735">
    <property type="entry name" value="NAD(P)-binding Rossmann-fold domains"/>
    <property type="match status" value="1"/>
</dbReference>
<proteinExistence type="inferred from homology"/>
<gene>
    <name evidence="8" type="ORF">M427DRAFT_426078</name>
</gene>
<keyword evidence="4 6" id="KW-0413">Isomerase</keyword>
<dbReference type="Gene3D" id="3.40.50.720">
    <property type="entry name" value="NAD(P)-binding Rossmann-like Domain"/>
    <property type="match status" value="1"/>
</dbReference>
<sequence length="329" mass="36337">MKVLVTGGAGYIGSHTIRELVRTGKHEVVAVDNLSKGHAAAVTSGATLEQGDIRDSGFIEGVFARHKPDAVMHFSASIVVPDSVRDPLSYFDNNVCGTVTLLRTMVKHNCKYFIFSSTAALFANPKTIPIPSDEERIPMSPYGDTKLVVENILKWSEDAYGVKHVCLRYFNACGADEHGDIGEDHEPETHLIPIILQVPLGKRQHVKIFGTDYPTDDGTAVRDYVHVTDLATAHIKALDFMVTKNRSGRFNLGSGKGYSVREIVEAARRVTGHPIPAVEEARREGDPAILIASSKDAEEQLGWTRRFDSVEKILETAWRFHQKHPTGMH</sequence>
<reference evidence="8 9" key="1">
    <citation type="journal article" date="2015" name="Genome Biol. Evol.">
        <title>Phylogenomic analyses indicate that early fungi evolved digesting cell walls of algal ancestors of land plants.</title>
        <authorList>
            <person name="Chang Y."/>
            <person name="Wang S."/>
            <person name="Sekimoto S."/>
            <person name="Aerts A.L."/>
            <person name="Choi C."/>
            <person name="Clum A."/>
            <person name="LaButti K.M."/>
            <person name="Lindquist E.A."/>
            <person name="Yee Ngan C."/>
            <person name="Ohm R.A."/>
            <person name="Salamov A.A."/>
            <person name="Grigoriev I.V."/>
            <person name="Spatafora J.W."/>
            <person name="Berbee M.L."/>
        </authorList>
    </citation>
    <scope>NUCLEOTIDE SEQUENCE [LARGE SCALE GENOMIC DNA]</scope>
    <source>
        <strain evidence="8 9">JEL478</strain>
    </source>
</reference>
<dbReference type="Pfam" id="PF01370">
    <property type="entry name" value="Epimerase"/>
    <property type="match status" value="1"/>
</dbReference>
<dbReference type="STRING" id="1344416.A0A139A580"/>
<organism evidence="8 9">
    <name type="scientific">Gonapodya prolifera (strain JEL478)</name>
    <name type="common">Monoblepharis prolifera</name>
    <dbReference type="NCBI Taxonomy" id="1344416"/>
    <lineage>
        <taxon>Eukaryota</taxon>
        <taxon>Fungi</taxon>
        <taxon>Fungi incertae sedis</taxon>
        <taxon>Chytridiomycota</taxon>
        <taxon>Chytridiomycota incertae sedis</taxon>
        <taxon>Monoblepharidomycetes</taxon>
        <taxon>Monoblepharidales</taxon>
        <taxon>Gonapodyaceae</taxon>
        <taxon>Gonapodya</taxon>
    </lineage>
</organism>